<proteinExistence type="predicted"/>
<keyword evidence="1" id="KW-0812">Transmembrane</keyword>
<keyword evidence="1" id="KW-0472">Membrane</keyword>
<dbReference type="EMBL" id="CP053381">
    <property type="protein sequence ID" value="QTP57136.1"/>
    <property type="molecule type" value="Genomic_DNA"/>
</dbReference>
<reference evidence="2 3" key="1">
    <citation type="journal article" date="2021" name="Front. Microbiol.">
        <title>Aerobic Denitrification and Heterotrophic Sulfur Oxidation in the Genus Halomonas Revealed by Six Novel Species Characterizations and Genome-Based Analysis.</title>
        <authorList>
            <person name="Wang L."/>
            <person name="Shao Z."/>
        </authorList>
    </citation>
    <scope>NUCLEOTIDE SEQUENCE [LARGE SCALE GENOMIC DNA]</scope>
    <source>
        <strain evidence="2 3">MCCC 1A11059</strain>
    </source>
</reference>
<dbReference type="Proteomes" id="UP000671868">
    <property type="component" value="Chromosome"/>
</dbReference>
<sequence>MIFPPRLMPLVFSVLMSIYMVTLMTCLITWINTGLDAGFFSRWWRAFYISWPIAFLLILLGAPRVQKAAAKLIRIPSACRTPRV</sequence>
<evidence type="ECO:0000313" key="3">
    <source>
        <dbReference type="Proteomes" id="UP000671868"/>
    </source>
</evidence>
<name>A0ABX7WAU7_9GAMM</name>
<feature type="transmembrane region" description="Helical" evidence="1">
    <location>
        <begin position="43"/>
        <end position="62"/>
    </location>
</feature>
<organism evidence="2 3">
    <name type="scientific">Billgrantia sulfidoxydans</name>
    <dbReference type="NCBI Taxonomy" id="2733484"/>
    <lineage>
        <taxon>Bacteria</taxon>
        <taxon>Pseudomonadati</taxon>
        <taxon>Pseudomonadota</taxon>
        <taxon>Gammaproteobacteria</taxon>
        <taxon>Oceanospirillales</taxon>
        <taxon>Halomonadaceae</taxon>
        <taxon>Billgrantia</taxon>
    </lineage>
</organism>
<keyword evidence="1" id="KW-1133">Transmembrane helix</keyword>
<accession>A0ABX7WAU7</accession>
<evidence type="ECO:0000256" key="1">
    <source>
        <dbReference type="SAM" id="Phobius"/>
    </source>
</evidence>
<protein>
    <submittedName>
        <fullName evidence="2">DUF2798 domain-containing protein</fullName>
    </submittedName>
</protein>
<evidence type="ECO:0000313" key="2">
    <source>
        <dbReference type="EMBL" id="QTP57136.1"/>
    </source>
</evidence>
<feature type="transmembrane region" description="Helical" evidence="1">
    <location>
        <begin position="7"/>
        <end position="31"/>
    </location>
</feature>
<keyword evidence="3" id="KW-1185">Reference proteome</keyword>
<gene>
    <name evidence="2" type="ORF">HNO51_14895</name>
</gene>
<dbReference type="InterPro" id="IPR021529">
    <property type="entry name" value="DUF2798"/>
</dbReference>
<dbReference type="Pfam" id="PF11391">
    <property type="entry name" value="DUF2798"/>
    <property type="match status" value="1"/>
</dbReference>